<dbReference type="EMBL" id="QXWK01000001">
    <property type="protein sequence ID" value="NBH60331.1"/>
    <property type="molecule type" value="Genomic_DNA"/>
</dbReference>
<evidence type="ECO:0000313" key="3">
    <source>
        <dbReference type="Proteomes" id="UP000446866"/>
    </source>
</evidence>
<proteinExistence type="predicted"/>
<dbReference type="InterPro" id="IPR002560">
    <property type="entry name" value="Transposase_DDE"/>
</dbReference>
<dbReference type="InterPro" id="IPR047951">
    <property type="entry name" value="Transpos_ISL3"/>
</dbReference>
<gene>
    <name evidence="2" type="ORF">D0435_01405</name>
</gene>
<sequence>MCLCLGRFYDSTNLQPAVGQKKFHLAEHFSHIDRYTRMKVRYISMDMWDRDICSIYSLNAKLCADSFHVVNLVTRAFNQVRIRVMKAYPTSSDKYYYLLKKFHWLLNKDYVDIPPWKTITVYRNVSFLHTKYQYATSENAP</sequence>
<accession>A0A845QGW8</accession>
<dbReference type="Proteomes" id="UP000446866">
    <property type="component" value="Unassembled WGS sequence"/>
</dbReference>
<dbReference type="AlphaFoldDB" id="A0A845QGW8"/>
<reference evidence="2 3" key="1">
    <citation type="submission" date="2018-08" db="EMBL/GenBank/DDBJ databases">
        <title>Murine metabolic-syndrome-specific gut microbial biobank.</title>
        <authorList>
            <person name="Liu C."/>
        </authorList>
    </citation>
    <scope>NUCLEOTIDE SEQUENCE [LARGE SCALE GENOMIC DNA]</scope>
    <source>
        <strain evidence="2 3">28</strain>
    </source>
</reference>
<organism evidence="2 3">
    <name type="scientific">Anaerotruncus colihominis</name>
    <dbReference type="NCBI Taxonomy" id="169435"/>
    <lineage>
        <taxon>Bacteria</taxon>
        <taxon>Bacillati</taxon>
        <taxon>Bacillota</taxon>
        <taxon>Clostridia</taxon>
        <taxon>Eubacteriales</taxon>
        <taxon>Oscillospiraceae</taxon>
        <taxon>Anaerotruncus</taxon>
    </lineage>
</organism>
<keyword evidence="3" id="KW-1185">Reference proteome</keyword>
<feature type="domain" description="Transposase IS204/IS1001/IS1096/IS1165 DDE" evidence="1">
    <location>
        <begin position="19"/>
        <end position="114"/>
    </location>
</feature>
<evidence type="ECO:0000259" key="1">
    <source>
        <dbReference type="Pfam" id="PF01610"/>
    </source>
</evidence>
<protein>
    <recommendedName>
        <fullName evidence="1">Transposase IS204/IS1001/IS1096/IS1165 DDE domain-containing protein</fullName>
    </recommendedName>
</protein>
<name>A0A845QGW8_9FIRM</name>
<evidence type="ECO:0000313" key="2">
    <source>
        <dbReference type="EMBL" id="NBH60331.1"/>
    </source>
</evidence>
<dbReference type="PANTHER" id="PTHR33498">
    <property type="entry name" value="TRANSPOSASE FOR INSERTION SEQUENCE ELEMENT IS1557"/>
    <property type="match status" value="1"/>
</dbReference>
<dbReference type="Pfam" id="PF01610">
    <property type="entry name" value="DDE_Tnp_ISL3"/>
    <property type="match status" value="1"/>
</dbReference>
<comment type="caution">
    <text evidence="2">The sequence shown here is derived from an EMBL/GenBank/DDBJ whole genome shotgun (WGS) entry which is preliminary data.</text>
</comment>
<dbReference type="PANTHER" id="PTHR33498:SF1">
    <property type="entry name" value="TRANSPOSASE FOR INSERTION SEQUENCE ELEMENT IS1557"/>
    <property type="match status" value="1"/>
</dbReference>